<accession>A0A6G0Q5N0</accession>
<dbReference type="Proteomes" id="UP000486351">
    <property type="component" value="Unassembled WGS sequence"/>
</dbReference>
<evidence type="ECO:0000313" key="1">
    <source>
        <dbReference type="EMBL" id="KAE9271170.1"/>
    </source>
</evidence>
<comment type="caution">
    <text evidence="1">The sequence shown here is derived from an EMBL/GenBank/DDBJ whole genome shotgun (WGS) entry which is preliminary data.</text>
</comment>
<dbReference type="AlphaFoldDB" id="A0A6G0Q5N0"/>
<organism evidence="1 2">
    <name type="scientific">Phytophthora fragariae</name>
    <dbReference type="NCBI Taxonomy" id="53985"/>
    <lineage>
        <taxon>Eukaryota</taxon>
        <taxon>Sar</taxon>
        <taxon>Stramenopiles</taxon>
        <taxon>Oomycota</taxon>
        <taxon>Peronosporomycetes</taxon>
        <taxon>Peronosporales</taxon>
        <taxon>Peronosporaceae</taxon>
        <taxon>Phytophthora</taxon>
    </lineage>
</organism>
<protein>
    <submittedName>
        <fullName evidence="1">Uncharacterized protein</fullName>
    </submittedName>
</protein>
<evidence type="ECO:0000313" key="2">
    <source>
        <dbReference type="Proteomes" id="UP000486351"/>
    </source>
</evidence>
<gene>
    <name evidence="1" type="ORF">PF008_g30419</name>
</gene>
<sequence length="57" mass="6329">MRRYGVDFVDTTSALVLALLVGPPGSSWCRFEIRGLGFIATLTDCRRGFPTILEKPQ</sequence>
<proteinExistence type="predicted"/>
<reference evidence="1 2" key="1">
    <citation type="submission" date="2018-09" db="EMBL/GenBank/DDBJ databases">
        <title>Genomic investigation of the strawberry pathogen Phytophthora fragariae indicates pathogenicity is determined by transcriptional variation in three key races.</title>
        <authorList>
            <person name="Adams T.M."/>
            <person name="Armitage A.D."/>
            <person name="Sobczyk M.K."/>
            <person name="Bates H.J."/>
            <person name="Dunwell J.M."/>
            <person name="Nellist C.F."/>
            <person name="Harrison R.J."/>
        </authorList>
    </citation>
    <scope>NUCLEOTIDE SEQUENCE [LARGE SCALE GENOMIC DNA]</scope>
    <source>
        <strain evidence="1 2">NOV-77</strain>
    </source>
</reference>
<dbReference type="EMBL" id="QXFY01005716">
    <property type="protein sequence ID" value="KAE9271170.1"/>
    <property type="molecule type" value="Genomic_DNA"/>
</dbReference>
<name>A0A6G0Q5N0_9STRA</name>